<evidence type="ECO:0000313" key="8">
    <source>
        <dbReference type="Proteomes" id="UP000599523"/>
    </source>
</evidence>
<accession>A0A972F8J4</accession>
<feature type="signal peptide" evidence="5">
    <location>
        <begin position="1"/>
        <end position="25"/>
    </location>
</feature>
<evidence type="ECO:0000256" key="4">
    <source>
        <dbReference type="ARBA" id="ARBA00022764"/>
    </source>
</evidence>
<comment type="caution">
    <text evidence="7">The sequence shown here is derived from an EMBL/GenBank/DDBJ whole genome shotgun (WGS) entry which is preliminary data.</text>
</comment>
<dbReference type="InterPro" id="IPR007195">
    <property type="entry name" value="TolB_N"/>
</dbReference>
<reference evidence="7" key="1">
    <citation type="submission" date="2019-12" db="EMBL/GenBank/DDBJ databases">
        <title>Comparative genomics gives insights into the taxonomy of the Azoarcus-Aromatoleum group and reveals separate origins of nif in the plant-associated Azoarcus and non-plant-associated Aromatoleum sub-groups.</title>
        <authorList>
            <person name="Lafos M."/>
            <person name="Maluk M."/>
            <person name="Batista M."/>
            <person name="Junghare M."/>
            <person name="Carmona M."/>
            <person name="Faoro H."/>
            <person name="Cruz L.M."/>
            <person name="Battistoni F."/>
            <person name="De Souza E."/>
            <person name="Pedrosa F."/>
            <person name="Chen W.-M."/>
            <person name="Poole P.S."/>
            <person name="Dixon R.A."/>
            <person name="James E.K."/>
        </authorList>
    </citation>
    <scope>NUCLEOTIDE SEQUENCE</scope>
    <source>
        <strain evidence="7">NSC3</strain>
    </source>
</reference>
<dbReference type="NCBIfam" id="TIGR02800">
    <property type="entry name" value="propeller_TolB"/>
    <property type="match status" value="1"/>
</dbReference>
<feature type="domain" description="TolB N-terminal" evidence="6">
    <location>
        <begin position="27"/>
        <end position="127"/>
    </location>
</feature>
<dbReference type="HAMAP" id="MF_00671">
    <property type="entry name" value="TolB"/>
    <property type="match status" value="1"/>
</dbReference>
<dbReference type="EMBL" id="WTVM01000093">
    <property type="protein sequence ID" value="NMG04091.1"/>
    <property type="molecule type" value="Genomic_DNA"/>
</dbReference>
<keyword evidence="5" id="KW-0132">Cell division</keyword>
<dbReference type="InterPro" id="IPR014167">
    <property type="entry name" value="Tol-Pal_TolB"/>
</dbReference>
<proteinExistence type="inferred from homology"/>
<keyword evidence="5" id="KW-0131">Cell cycle</keyword>
<dbReference type="AlphaFoldDB" id="A0A972F8J4"/>
<dbReference type="Gene3D" id="3.40.50.10070">
    <property type="entry name" value="TolB, N-terminal domain"/>
    <property type="match status" value="1"/>
</dbReference>
<comment type="subcellular location">
    <subcellularLocation>
        <location evidence="1 5">Periplasm</location>
    </subcellularLocation>
</comment>
<sequence length="426" mass="46245" precursor="true">MKKLLFPLRMLLATAALALSAVAHAQLSIEITGAGATRYPVAIPMLENEGSLPRSISDVVRSNLERSGLFALVDTGLLTFPESQLPDMLLLSARGAHAVLTGTVEPLADGRVDVRVRLFDVQKNTELGAMALRTAPTQNRVTGHRISDFVYEKLTGLPGYFSTRIAYVVKSGPRFELQIADADGMNPQTALVSREPIISPAWAPDGQRLAYVSFESKKPVIYVHDLPTGQRSVVANFRGSNSAPAWSPDGQRLAVTLTIDGPSQVYVINADGSGLRRLTTSSSIDTEPAWSPDGQWIYFSSDRGGGAQIYRVARDGGTPERVTFDGNYNVTPRISPDGRNMIYVTRTSRGFQVSIMDLQTRQSMVLTDSVRDESPSFAPNGRMILFASENAGRGVLSAVSSDGRIRQRLSIEAADVREPAWGPLPR</sequence>
<evidence type="ECO:0000256" key="3">
    <source>
        <dbReference type="ARBA" id="ARBA00022729"/>
    </source>
</evidence>
<dbReference type="SUPFAM" id="SSF52964">
    <property type="entry name" value="TolB, N-terminal domain"/>
    <property type="match status" value="1"/>
</dbReference>
<dbReference type="RefSeq" id="WP_168988781.1">
    <property type="nucleotide sequence ID" value="NZ_CAWPHM010000323.1"/>
</dbReference>
<evidence type="ECO:0000256" key="5">
    <source>
        <dbReference type="HAMAP-Rule" id="MF_00671"/>
    </source>
</evidence>
<protein>
    <recommendedName>
        <fullName evidence="5">Tol-Pal system protein TolB</fullName>
    </recommendedName>
</protein>
<dbReference type="Proteomes" id="UP000599523">
    <property type="component" value="Unassembled WGS sequence"/>
</dbReference>
<comment type="subunit">
    <text evidence="5">The Tol-Pal system is composed of five core proteins: the inner membrane proteins TolA, TolQ and TolR, the periplasmic protein TolB and the outer membrane protein Pal. They form a network linking the inner and outer membranes and the peptidoglycan layer.</text>
</comment>
<dbReference type="PANTHER" id="PTHR36842:SF1">
    <property type="entry name" value="PROTEIN TOLB"/>
    <property type="match status" value="1"/>
</dbReference>
<dbReference type="InterPro" id="IPR011042">
    <property type="entry name" value="6-blade_b-propeller_TolB-like"/>
</dbReference>
<dbReference type="PANTHER" id="PTHR36842">
    <property type="entry name" value="PROTEIN TOLB HOMOLOG"/>
    <property type="match status" value="1"/>
</dbReference>
<dbReference type="Pfam" id="PF04052">
    <property type="entry name" value="TolB_N"/>
    <property type="match status" value="1"/>
</dbReference>
<evidence type="ECO:0000256" key="1">
    <source>
        <dbReference type="ARBA" id="ARBA00004418"/>
    </source>
</evidence>
<feature type="chain" id="PRO_5038179498" description="Tol-Pal system protein TolB" evidence="5">
    <location>
        <begin position="26"/>
        <end position="426"/>
    </location>
</feature>
<keyword evidence="8" id="KW-1185">Reference proteome</keyword>
<dbReference type="GO" id="GO:0051301">
    <property type="term" value="P:cell division"/>
    <property type="evidence" value="ECO:0007669"/>
    <property type="project" value="UniProtKB-UniRule"/>
</dbReference>
<gene>
    <name evidence="5 7" type="primary">tolB</name>
    <name evidence="7" type="ORF">GPA21_14115</name>
</gene>
<dbReference type="Pfam" id="PF07676">
    <property type="entry name" value="PD40"/>
    <property type="match status" value="5"/>
</dbReference>
<comment type="function">
    <text evidence="5">Part of the Tol-Pal system, which plays a role in outer membrane invagination during cell division and is important for maintaining outer membrane integrity.</text>
</comment>
<dbReference type="GO" id="GO:0017038">
    <property type="term" value="P:protein import"/>
    <property type="evidence" value="ECO:0007669"/>
    <property type="project" value="InterPro"/>
</dbReference>
<dbReference type="InterPro" id="IPR011659">
    <property type="entry name" value="WD40"/>
</dbReference>
<evidence type="ECO:0000256" key="2">
    <source>
        <dbReference type="ARBA" id="ARBA00009820"/>
    </source>
</evidence>
<keyword evidence="4 5" id="KW-0574">Periplasm</keyword>
<organism evidence="7 8">
    <name type="scientific">Azoarcus taiwanensis</name>
    <dbReference type="NCBI Taxonomy" id="666964"/>
    <lineage>
        <taxon>Bacteria</taxon>
        <taxon>Pseudomonadati</taxon>
        <taxon>Pseudomonadota</taxon>
        <taxon>Betaproteobacteria</taxon>
        <taxon>Rhodocyclales</taxon>
        <taxon>Zoogloeaceae</taxon>
        <taxon>Azoarcus</taxon>
    </lineage>
</organism>
<name>A0A972F8J4_9RHOO</name>
<evidence type="ECO:0000313" key="7">
    <source>
        <dbReference type="EMBL" id="NMG04091.1"/>
    </source>
</evidence>
<keyword evidence="3 5" id="KW-0732">Signal</keyword>
<dbReference type="Gene3D" id="2.120.10.30">
    <property type="entry name" value="TolB, C-terminal domain"/>
    <property type="match status" value="1"/>
</dbReference>
<comment type="similarity">
    <text evidence="2 5">Belongs to the TolB family.</text>
</comment>
<evidence type="ECO:0000259" key="6">
    <source>
        <dbReference type="Pfam" id="PF04052"/>
    </source>
</evidence>
<dbReference type="SUPFAM" id="SSF69304">
    <property type="entry name" value="Tricorn protease N-terminal domain"/>
    <property type="match status" value="1"/>
</dbReference>
<dbReference type="GO" id="GO:0042597">
    <property type="term" value="C:periplasmic space"/>
    <property type="evidence" value="ECO:0007669"/>
    <property type="project" value="UniProtKB-SubCell"/>
</dbReference>